<protein>
    <submittedName>
        <fullName evidence="3">Anti-sigma factor</fullName>
    </submittedName>
</protein>
<dbReference type="OrthoDB" id="7462608at2"/>
<feature type="domain" description="FecR protein" evidence="1">
    <location>
        <begin position="116"/>
        <end position="201"/>
    </location>
</feature>
<comment type="caution">
    <text evidence="3">The sequence shown here is derived from an EMBL/GenBank/DDBJ whole genome shotgun (WGS) entry which is preliminary data.</text>
</comment>
<dbReference type="Pfam" id="PF04773">
    <property type="entry name" value="FecR"/>
    <property type="match status" value="1"/>
</dbReference>
<dbReference type="PANTHER" id="PTHR30273">
    <property type="entry name" value="PERIPLASMIC SIGNAL SENSOR AND SIGMA FACTOR ACTIVATOR FECR-RELATED"/>
    <property type="match status" value="1"/>
</dbReference>
<dbReference type="PIRSF" id="PIRSF018266">
    <property type="entry name" value="FecR"/>
    <property type="match status" value="1"/>
</dbReference>
<dbReference type="EMBL" id="QFYR01000002">
    <property type="protein sequence ID" value="RAK52741.1"/>
    <property type="molecule type" value="Genomic_DNA"/>
</dbReference>
<accession>A0A328ADM1</accession>
<keyword evidence="4" id="KW-1185">Reference proteome</keyword>
<evidence type="ECO:0000259" key="2">
    <source>
        <dbReference type="Pfam" id="PF16220"/>
    </source>
</evidence>
<dbReference type="PROSITE" id="PS51318">
    <property type="entry name" value="TAT"/>
    <property type="match status" value="1"/>
</dbReference>
<feature type="domain" description="FecR N-terminal" evidence="2">
    <location>
        <begin position="13"/>
        <end position="54"/>
    </location>
</feature>
<dbReference type="InterPro" id="IPR032623">
    <property type="entry name" value="FecR_N"/>
</dbReference>
<dbReference type="Proteomes" id="UP000249725">
    <property type="component" value="Unassembled WGS sequence"/>
</dbReference>
<dbReference type="InterPro" id="IPR006860">
    <property type="entry name" value="FecR"/>
</dbReference>
<name>A0A328ADM1_9CAUL</name>
<gene>
    <name evidence="3" type="ORF">DJ018_11170</name>
</gene>
<dbReference type="InterPro" id="IPR006311">
    <property type="entry name" value="TAT_signal"/>
</dbReference>
<evidence type="ECO:0000259" key="1">
    <source>
        <dbReference type="Pfam" id="PF04773"/>
    </source>
</evidence>
<reference evidence="4" key="1">
    <citation type="submission" date="2018-05" db="EMBL/GenBank/DDBJ databases">
        <authorList>
            <person name="Li X."/>
        </authorList>
    </citation>
    <scope>NUCLEOTIDE SEQUENCE [LARGE SCALE GENOMIC DNA]</scope>
    <source>
        <strain evidence="4">YIM 73061</strain>
    </source>
</reference>
<dbReference type="Pfam" id="PF16220">
    <property type="entry name" value="DUF4880"/>
    <property type="match status" value="1"/>
</dbReference>
<organism evidence="3 4">
    <name type="scientific">Phenylobacterium deserti</name>
    <dbReference type="NCBI Taxonomy" id="1914756"/>
    <lineage>
        <taxon>Bacteria</taxon>
        <taxon>Pseudomonadati</taxon>
        <taxon>Pseudomonadota</taxon>
        <taxon>Alphaproteobacteria</taxon>
        <taxon>Caulobacterales</taxon>
        <taxon>Caulobacteraceae</taxon>
        <taxon>Phenylobacterium</taxon>
    </lineage>
</organism>
<sequence length="328" mass="34546">MAHPESSRSIDAAAAVWTARLDRGPLSDEEAEALEAWLTGDPRRRGALLRAQALSLLSEKGQALGSGFDPDAFVAPAVPAPPGPSRRRMLAWGGAGTAAAAAVAALAVGVPAAGAITTEVGEGRRVTLDDGSTVLLNTDTRLRVRYNGRVRRVALDYGEVYVTVVPDPARPFVLDVQGEALRARQAAFRVRRLRGAPVDILVDQGGLLVEGREPVLLKANMRLTAPAGAAAGGRPQTVAPDVVVRQLAWRDGKIAFEGERLDQAAAEFARYSRTRIEILDPELAREPVTGLFAASDPAGFARAVAGVFGAQVTEVRGALVLHRPASPL</sequence>
<evidence type="ECO:0000313" key="4">
    <source>
        <dbReference type="Proteomes" id="UP000249725"/>
    </source>
</evidence>
<proteinExistence type="predicted"/>
<dbReference type="GO" id="GO:0016989">
    <property type="term" value="F:sigma factor antagonist activity"/>
    <property type="evidence" value="ECO:0007669"/>
    <property type="project" value="TreeGrafter"/>
</dbReference>
<evidence type="ECO:0000313" key="3">
    <source>
        <dbReference type="EMBL" id="RAK52741.1"/>
    </source>
</evidence>
<dbReference type="InterPro" id="IPR012373">
    <property type="entry name" value="Ferrdict_sens_TM"/>
</dbReference>
<dbReference type="AlphaFoldDB" id="A0A328ADM1"/>
<dbReference type="PANTHER" id="PTHR30273:SF2">
    <property type="entry name" value="PROTEIN FECR"/>
    <property type="match status" value="1"/>
</dbReference>
<dbReference type="RefSeq" id="WP_111515026.1">
    <property type="nucleotide sequence ID" value="NZ_QFYR01000002.1"/>
</dbReference>
<dbReference type="Gene3D" id="2.60.120.1440">
    <property type="match status" value="1"/>
</dbReference>